<dbReference type="AlphaFoldDB" id="A0A182JA77"/>
<dbReference type="VEuPathDB" id="VectorBase:AATE014274"/>
<name>A0A182JA77_ANOAO</name>
<protein>
    <submittedName>
        <fullName evidence="1">Uncharacterized protein</fullName>
    </submittedName>
</protein>
<organism evidence="1">
    <name type="scientific">Anopheles atroparvus</name>
    <name type="common">European mosquito</name>
    <dbReference type="NCBI Taxonomy" id="41427"/>
    <lineage>
        <taxon>Eukaryota</taxon>
        <taxon>Metazoa</taxon>
        <taxon>Ecdysozoa</taxon>
        <taxon>Arthropoda</taxon>
        <taxon>Hexapoda</taxon>
        <taxon>Insecta</taxon>
        <taxon>Pterygota</taxon>
        <taxon>Neoptera</taxon>
        <taxon>Endopterygota</taxon>
        <taxon>Diptera</taxon>
        <taxon>Nematocera</taxon>
        <taxon>Culicoidea</taxon>
        <taxon>Culicidae</taxon>
        <taxon>Anophelinae</taxon>
        <taxon>Anopheles</taxon>
    </lineage>
</organism>
<proteinExistence type="predicted"/>
<evidence type="ECO:0000313" key="1">
    <source>
        <dbReference type="EnsemblMetazoa" id="AATE014274-PA.1"/>
    </source>
</evidence>
<accession>A0A182JA77</accession>
<dbReference type="EnsemblMetazoa" id="AATE014274-RA">
    <property type="protein sequence ID" value="AATE014274-PA.1"/>
    <property type="gene ID" value="AATE014274"/>
</dbReference>
<sequence>MAQETACGAFSTRLVECIMSTIISAAGEAKRTRERPKPDGPGCWSMLSSIAAAGVGTVEGVSVSARMPRIMSVSAVRRTELNCLAGTGAEPWYMASTITSRSSYGTSSISTGSGSEIFCRIRLKYGLQAASTTWWRCAERTRRPNARLFTTHERTTTTTTTTTDTMTHARATTLREASRPERDDNS</sequence>
<reference evidence="1" key="1">
    <citation type="submission" date="2022-08" db="UniProtKB">
        <authorList>
            <consortium name="EnsemblMetazoa"/>
        </authorList>
    </citation>
    <scope>IDENTIFICATION</scope>
    <source>
        <strain evidence="1">EBRO</strain>
    </source>
</reference>